<dbReference type="Gene3D" id="3.40.50.200">
    <property type="entry name" value="Peptidase S8/S53 domain"/>
    <property type="match status" value="1"/>
</dbReference>
<dbReference type="InterPro" id="IPR000209">
    <property type="entry name" value="Peptidase_S8/S53_dom"/>
</dbReference>
<dbReference type="PANTHER" id="PTHR43806">
    <property type="entry name" value="PEPTIDASE S8"/>
    <property type="match status" value="1"/>
</dbReference>
<feature type="chain" id="PRO_5047298177" evidence="7">
    <location>
        <begin position="25"/>
        <end position="426"/>
    </location>
</feature>
<keyword evidence="2 5" id="KW-0645">Protease</keyword>
<organism evidence="9 10">
    <name type="scientific">Sporosarcina aquimarina</name>
    <dbReference type="NCBI Taxonomy" id="114975"/>
    <lineage>
        <taxon>Bacteria</taxon>
        <taxon>Bacillati</taxon>
        <taxon>Bacillota</taxon>
        <taxon>Bacilli</taxon>
        <taxon>Bacillales</taxon>
        <taxon>Caryophanaceae</taxon>
        <taxon>Sporosarcina</taxon>
    </lineage>
</organism>
<dbReference type="PROSITE" id="PS00136">
    <property type="entry name" value="SUBTILASE_ASP"/>
    <property type="match status" value="1"/>
</dbReference>
<evidence type="ECO:0000256" key="5">
    <source>
        <dbReference type="PROSITE-ProRule" id="PRU01240"/>
    </source>
</evidence>
<dbReference type="RefSeq" id="WP_317934207.1">
    <property type="nucleotide sequence ID" value="NZ_JAUBDH010000001.1"/>
</dbReference>
<feature type="active site" description="Charge relay system" evidence="5">
    <location>
        <position position="367"/>
    </location>
</feature>
<reference evidence="9 10" key="1">
    <citation type="submission" date="2023-06" db="EMBL/GenBank/DDBJ databases">
        <title>Sporosarcina sp. nov., isolated from Korean traditional fermented seafood 'Jeotgal'.</title>
        <authorList>
            <person name="Yang A.-I."/>
            <person name="Shin N.-R."/>
        </authorList>
    </citation>
    <scope>NUCLEOTIDE SEQUENCE [LARGE SCALE GENOMIC DNA]</scope>
    <source>
        <strain evidence="9 10">KCTC3840</strain>
    </source>
</reference>
<dbReference type="PRINTS" id="PR00723">
    <property type="entry name" value="SUBTILISIN"/>
</dbReference>
<keyword evidence="3 5" id="KW-0378">Hydrolase</keyword>
<evidence type="ECO:0000313" key="9">
    <source>
        <dbReference type="EMBL" id="MDW0108900.1"/>
    </source>
</evidence>
<dbReference type="InterPro" id="IPR050131">
    <property type="entry name" value="Peptidase_S8_subtilisin-like"/>
</dbReference>
<feature type="domain" description="Peptidase S8/S53" evidence="8">
    <location>
        <begin position="134"/>
        <end position="417"/>
    </location>
</feature>
<evidence type="ECO:0000256" key="2">
    <source>
        <dbReference type="ARBA" id="ARBA00022670"/>
    </source>
</evidence>
<keyword evidence="4 5" id="KW-0720">Serine protease</keyword>
<evidence type="ECO:0000256" key="1">
    <source>
        <dbReference type="ARBA" id="ARBA00011073"/>
    </source>
</evidence>
<proteinExistence type="inferred from homology"/>
<dbReference type="PANTHER" id="PTHR43806:SF11">
    <property type="entry name" value="CEREVISIN-RELATED"/>
    <property type="match status" value="1"/>
</dbReference>
<keyword evidence="7" id="KW-0732">Signal</keyword>
<evidence type="ECO:0000259" key="8">
    <source>
        <dbReference type="Pfam" id="PF00082"/>
    </source>
</evidence>
<feature type="active site" description="Charge relay system" evidence="5">
    <location>
        <position position="142"/>
    </location>
</feature>
<dbReference type="InterPro" id="IPR023827">
    <property type="entry name" value="Peptidase_S8_Asp-AS"/>
</dbReference>
<protein>
    <submittedName>
        <fullName evidence="9">S8 family serine peptidase</fullName>
    </submittedName>
</protein>
<gene>
    <name evidence="9" type="ORF">QT716_02430</name>
</gene>
<accession>A0ABU4FW11</accession>
<dbReference type="InterPro" id="IPR023828">
    <property type="entry name" value="Peptidase_S8_Ser-AS"/>
</dbReference>
<comment type="similarity">
    <text evidence="1 5 6">Belongs to the peptidase S8 family.</text>
</comment>
<evidence type="ECO:0000256" key="3">
    <source>
        <dbReference type="ARBA" id="ARBA00022801"/>
    </source>
</evidence>
<dbReference type="InterPro" id="IPR015500">
    <property type="entry name" value="Peptidase_S8_subtilisin-rel"/>
</dbReference>
<evidence type="ECO:0000256" key="7">
    <source>
        <dbReference type="SAM" id="SignalP"/>
    </source>
</evidence>
<comment type="caution">
    <text evidence="9">The sequence shown here is derived from an EMBL/GenBank/DDBJ whole genome shotgun (WGS) entry which is preliminary data.</text>
</comment>
<dbReference type="SUPFAM" id="SSF52743">
    <property type="entry name" value="Subtilisin-like"/>
    <property type="match status" value="1"/>
</dbReference>
<dbReference type="PROSITE" id="PS51892">
    <property type="entry name" value="SUBTILASE"/>
    <property type="match status" value="1"/>
</dbReference>
<evidence type="ECO:0000313" key="10">
    <source>
        <dbReference type="Proteomes" id="UP001280629"/>
    </source>
</evidence>
<dbReference type="Proteomes" id="UP001280629">
    <property type="component" value="Unassembled WGS sequence"/>
</dbReference>
<evidence type="ECO:0000256" key="6">
    <source>
        <dbReference type="RuleBase" id="RU003355"/>
    </source>
</evidence>
<dbReference type="EMBL" id="JAUBDH010000001">
    <property type="protein sequence ID" value="MDW0108900.1"/>
    <property type="molecule type" value="Genomic_DNA"/>
</dbReference>
<dbReference type="PROSITE" id="PS00138">
    <property type="entry name" value="SUBTILASE_SER"/>
    <property type="match status" value="1"/>
</dbReference>
<feature type="active site" description="Charge relay system" evidence="5">
    <location>
        <position position="175"/>
    </location>
</feature>
<dbReference type="Pfam" id="PF00082">
    <property type="entry name" value="Peptidase_S8"/>
    <property type="match status" value="1"/>
</dbReference>
<feature type="signal peptide" evidence="7">
    <location>
        <begin position="1"/>
        <end position="24"/>
    </location>
</feature>
<keyword evidence="10" id="KW-1185">Reference proteome</keyword>
<dbReference type="InterPro" id="IPR036852">
    <property type="entry name" value="Peptidase_S8/S53_dom_sf"/>
</dbReference>
<name>A0ABU4FW11_9BACL</name>
<evidence type="ECO:0000256" key="4">
    <source>
        <dbReference type="ARBA" id="ARBA00022825"/>
    </source>
</evidence>
<sequence length="426" mass="46919">MKKRYIQILLLTVLWLSSYSVASASERSEVFLFDESSELHQYKSDLKNEYPDLEVEAIDELGILRVDGQSEQIDMIQPLFANDFVEQGTLPKITSETMVQELETPYPKEFERFAWALKIPEWPEFDYFEAMGNKGVTIAVIDSGIDTEHPLFANNVDEGRSYIENQKPTTDEFGHGTQVAGVLRMTAPKATLVPYKVLESDGNGDSFHTLQAIVHAVDGGADIINVSVGTYKSVNSAEERLTKKAYERAVNYAKRHKVAMVASAGNEGFNLDEKAKLEGSVHLPGGLRDVVTVGSTTKNHELAYYSNYGKGVDIVAPGGDFGPTFLATGEMNVSYMMLTTKPLQQPHNFIDEAVELPPGYTLSFGTSLSAPMVSGAIAILMSNDRAKKPNPNKYIQKIQRTATDLGAPGKDSFYGHGELNILQANK</sequence>